<dbReference type="RefSeq" id="WP_138129056.1">
    <property type="nucleotide sequence ID" value="NZ_SWLG01000022.1"/>
</dbReference>
<dbReference type="OrthoDB" id="2382185at2"/>
<keyword evidence="4" id="KW-1185">Reference proteome</keyword>
<sequence length="456" mass="52564">MKFQKLSVEKTKTILLNFLVLLSIFLTWQVWTFEPDYNSSEEPDANVKVGEILDNYAEVIKPHQLVFHDGNNHYTAYNQSIINPIYSDLVNFMTVEEIESISVSKAEKLLSDRKGMEFIFPTMITEDVLSKLFDFNTQDTDIPDITDKIIVLEPSANEKVNDTTDVLLVYSAKKEIFQATVKTSLLKQWFLHQPDGFIEASLVSNNLNSAFFEGIYAPINQMTDVNKIKGVTIKTIKANEYKEALFPDPELVETNDIAFSIEQSYTDGTRNLKVRNDEITFTNPKQAENRYVPNEQPIIRAFDFVNNHGGFKLPPQSEEYMLFHWNRPEKTDQVIFRSQITGIPIMENYTIEVDEQNNDVLRYVRSLKYFFVVPPQAVEVQLESAQQIAEQLEKRNIKLSSVKRIVVGYETSIDQEIENNTEYILEPGWYVQVNDSWVKLFQNNNEGVGKNGLEQG</sequence>
<proteinExistence type="predicted"/>
<feature type="transmembrane region" description="Helical" evidence="1">
    <location>
        <begin position="12"/>
        <end position="31"/>
    </location>
</feature>
<comment type="caution">
    <text evidence="3">The sequence shown here is derived from an EMBL/GenBank/DDBJ whole genome shotgun (WGS) entry which is preliminary data.</text>
</comment>
<keyword evidence="1" id="KW-1133">Transmembrane helix</keyword>
<dbReference type="Gene3D" id="3.10.450.310">
    <property type="match status" value="1"/>
</dbReference>
<name>A0A5R9EWJ1_9BACL</name>
<dbReference type="EMBL" id="SWLG01000022">
    <property type="protein sequence ID" value="TLS35417.1"/>
    <property type="molecule type" value="Genomic_DNA"/>
</dbReference>
<organism evidence="3 4">
    <name type="scientific">Exobacillus caeni</name>
    <dbReference type="NCBI Taxonomy" id="2574798"/>
    <lineage>
        <taxon>Bacteria</taxon>
        <taxon>Bacillati</taxon>
        <taxon>Bacillota</taxon>
        <taxon>Bacilli</taxon>
        <taxon>Bacillales</taxon>
        <taxon>Guptibacillaceae</taxon>
        <taxon>Exobacillus</taxon>
    </lineage>
</organism>
<dbReference type="Pfam" id="PF07435">
    <property type="entry name" value="YycH"/>
    <property type="match status" value="1"/>
</dbReference>
<dbReference type="InterPro" id="IPR042274">
    <property type="entry name" value="YycH/YycI_2"/>
</dbReference>
<keyword evidence="1" id="KW-0812">Transmembrane</keyword>
<dbReference type="Proteomes" id="UP000308230">
    <property type="component" value="Unassembled WGS sequence"/>
</dbReference>
<feature type="domain" description="Regulatory protein YycH" evidence="2">
    <location>
        <begin position="9"/>
        <end position="443"/>
    </location>
</feature>
<dbReference type="Gene3D" id="3.30.310.160">
    <property type="entry name" value="YycH protein, domain 2"/>
    <property type="match status" value="1"/>
</dbReference>
<reference evidence="3 4" key="1">
    <citation type="submission" date="2019-04" db="EMBL/GenBank/DDBJ databases">
        <title>Bacillus caeni sp. nov., a bacterium isolated from mangrove sediment.</title>
        <authorList>
            <person name="Huang H."/>
            <person name="Mo K."/>
            <person name="Hu Y."/>
        </authorList>
    </citation>
    <scope>NUCLEOTIDE SEQUENCE [LARGE SCALE GENOMIC DNA]</scope>
    <source>
        <strain evidence="3 4">HB172195</strain>
    </source>
</reference>
<dbReference type="CDD" id="cd15787">
    <property type="entry name" value="YycH_N"/>
    <property type="match status" value="1"/>
</dbReference>
<keyword evidence="1" id="KW-0472">Membrane</keyword>
<dbReference type="InterPro" id="IPR009996">
    <property type="entry name" value="YycH"/>
</dbReference>
<evidence type="ECO:0000313" key="3">
    <source>
        <dbReference type="EMBL" id="TLS35417.1"/>
    </source>
</evidence>
<gene>
    <name evidence="3" type="ORF">FCL54_20700</name>
</gene>
<dbReference type="AlphaFoldDB" id="A0A5R9EWJ1"/>
<evidence type="ECO:0000313" key="4">
    <source>
        <dbReference type="Proteomes" id="UP000308230"/>
    </source>
</evidence>
<evidence type="ECO:0000259" key="2">
    <source>
        <dbReference type="Pfam" id="PF07435"/>
    </source>
</evidence>
<evidence type="ECO:0000256" key="1">
    <source>
        <dbReference type="SAM" id="Phobius"/>
    </source>
</evidence>
<accession>A0A5R9EWJ1</accession>
<protein>
    <recommendedName>
        <fullName evidence="2">Regulatory protein YycH domain-containing protein</fullName>
    </recommendedName>
</protein>